<gene>
    <name evidence="4" type="ORF">SAMN05428998_13133</name>
</gene>
<dbReference type="PANTHER" id="PTHR32347">
    <property type="entry name" value="EFFLUX SYSTEM COMPONENT YKNX-RELATED"/>
    <property type="match status" value="1"/>
</dbReference>
<comment type="subcellular location">
    <subcellularLocation>
        <location evidence="1">Cell envelope</location>
    </subcellularLocation>
</comment>
<sequence>MSSLPEDAAPAAAPGAGNDGGPGGGPGGPTNVGRLPRPDAQSVVFSVFLQLERQARHAQSADSLRFVLVNETRRLLPYRQAIFATGSEGGGFRVESVSGVAVPDRSAPYLRWLERVFAWCGRNGRLAEAGRLAPEDLPAAERDEWQEWSAPEALLCPFKAPDGAVVGLLWLVRDQPWADGERVLAEQLADAYAHAWLAKAGRGRLRRSSHRLRWLALVVPLLLLGALAIPVPQSVLAPAEVVPHEPTVVAAPLDGVVESFSVQPNEAVAAGAPLFRLDDTKLRSERDVAARSLEVAEAELRRARQGAFTDRESSAQVALMEARVRLRQAELANAEARLARVAVTAPSAGVAVFGDPNDWIGRPVQTGERILQIADPDSVELRIDLPVDSAIALPDGAEVELFLDADPLRPLAATLVRASYEAEPSSRNSLAYRLIARFDPEAAGWAAPRIGLHGTAKVFGRTVPLALYLFRRPISSLRQTLGF</sequence>
<feature type="region of interest" description="Disordered" evidence="3">
    <location>
        <begin position="1"/>
        <end position="36"/>
    </location>
</feature>
<dbReference type="Gene3D" id="2.40.50.100">
    <property type="match status" value="1"/>
</dbReference>
<dbReference type="SUPFAM" id="SSF111369">
    <property type="entry name" value="HlyD-like secretion proteins"/>
    <property type="match status" value="1"/>
</dbReference>
<dbReference type="PANTHER" id="PTHR32347:SF23">
    <property type="entry name" value="BLL5650 PROTEIN"/>
    <property type="match status" value="1"/>
</dbReference>
<name>A0A1Y6CKC4_9PROT</name>
<evidence type="ECO:0000256" key="2">
    <source>
        <dbReference type="ARBA" id="ARBA00023054"/>
    </source>
</evidence>
<keyword evidence="5" id="KW-1185">Reference proteome</keyword>
<dbReference type="EMBL" id="FWZX01000031">
    <property type="protein sequence ID" value="SMF72540.1"/>
    <property type="molecule type" value="Genomic_DNA"/>
</dbReference>
<evidence type="ECO:0000256" key="3">
    <source>
        <dbReference type="SAM" id="MobiDB-lite"/>
    </source>
</evidence>
<dbReference type="SUPFAM" id="SSF55781">
    <property type="entry name" value="GAF domain-like"/>
    <property type="match status" value="1"/>
</dbReference>
<dbReference type="AlphaFoldDB" id="A0A1Y6CKC4"/>
<organism evidence="4 5">
    <name type="scientific">Tistlia consotensis USBA 355</name>
    <dbReference type="NCBI Taxonomy" id="560819"/>
    <lineage>
        <taxon>Bacteria</taxon>
        <taxon>Pseudomonadati</taxon>
        <taxon>Pseudomonadota</taxon>
        <taxon>Alphaproteobacteria</taxon>
        <taxon>Rhodospirillales</taxon>
        <taxon>Rhodovibrionaceae</taxon>
        <taxon>Tistlia</taxon>
    </lineage>
</organism>
<dbReference type="Proteomes" id="UP000192917">
    <property type="component" value="Unassembled WGS sequence"/>
</dbReference>
<dbReference type="STRING" id="560819.SAMN05428998_13133"/>
<evidence type="ECO:0000313" key="4">
    <source>
        <dbReference type="EMBL" id="SMF72540.1"/>
    </source>
</evidence>
<proteinExistence type="predicted"/>
<reference evidence="4 5" key="1">
    <citation type="submission" date="2017-04" db="EMBL/GenBank/DDBJ databases">
        <authorList>
            <person name="Afonso C.L."/>
            <person name="Miller P.J."/>
            <person name="Scott M.A."/>
            <person name="Spackman E."/>
            <person name="Goraichik I."/>
            <person name="Dimitrov K.M."/>
            <person name="Suarez D.L."/>
            <person name="Swayne D.E."/>
        </authorList>
    </citation>
    <scope>NUCLEOTIDE SEQUENCE [LARGE SCALE GENOMIC DNA]</scope>
    <source>
        <strain evidence="4 5">USBA 355</strain>
    </source>
</reference>
<dbReference type="RefSeq" id="WP_218822959.1">
    <property type="nucleotide sequence ID" value="NZ_FWZX01000031.1"/>
</dbReference>
<keyword evidence="2" id="KW-0175">Coiled coil</keyword>
<dbReference type="Gene3D" id="2.40.30.170">
    <property type="match status" value="1"/>
</dbReference>
<feature type="compositionally biased region" description="Gly residues" evidence="3">
    <location>
        <begin position="17"/>
        <end position="30"/>
    </location>
</feature>
<dbReference type="InterPro" id="IPR050465">
    <property type="entry name" value="UPF0194_transport"/>
</dbReference>
<evidence type="ECO:0000256" key="1">
    <source>
        <dbReference type="ARBA" id="ARBA00004196"/>
    </source>
</evidence>
<accession>A0A1Y6CKC4</accession>
<evidence type="ECO:0000313" key="5">
    <source>
        <dbReference type="Proteomes" id="UP000192917"/>
    </source>
</evidence>
<dbReference type="GO" id="GO:0030313">
    <property type="term" value="C:cell envelope"/>
    <property type="evidence" value="ECO:0007669"/>
    <property type="project" value="UniProtKB-SubCell"/>
</dbReference>
<protein>
    <submittedName>
        <fullName evidence="4">Biotin-lipoyl like</fullName>
    </submittedName>
</protein>